<dbReference type="Pfam" id="PF00743">
    <property type="entry name" value="FMO-like"/>
    <property type="match status" value="1"/>
</dbReference>
<dbReference type="OrthoDB" id="66881at2759"/>
<keyword evidence="1" id="KW-0285">Flavoprotein</keyword>
<accession>A0A2K0UQU3</accession>
<protein>
    <recommendedName>
        <fullName evidence="7">Cyclohexanone monooxygenase</fullName>
    </recommendedName>
</protein>
<dbReference type="InterPro" id="IPR050775">
    <property type="entry name" value="FAD-binding_Monooxygenases"/>
</dbReference>
<dbReference type="InterPro" id="IPR036188">
    <property type="entry name" value="FAD/NAD-bd_sf"/>
</dbReference>
<evidence type="ECO:0000313" key="5">
    <source>
        <dbReference type="EMBL" id="PNP60139.1"/>
    </source>
</evidence>
<evidence type="ECO:0000256" key="2">
    <source>
        <dbReference type="ARBA" id="ARBA00022827"/>
    </source>
</evidence>
<dbReference type="PANTHER" id="PTHR43098">
    <property type="entry name" value="L-ORNITHINE N(5)-MONOOXYGENASE-RELATED"/>
    <property type="match status" value="1"/>
</dbReference>
<dbReference type="GO" id="GO:0050660">
    <property type="term" value="F:flavin adenine dinucleotide binding"/>
    <property type="evidence" value="ECO:0007669"/>
    <property type="project" value="InterPro"/>
</dbReference>
<comment type="caution">
    <text evidence="5">The sequence shown here is derived from an EMBL/GenBank/DDBJ whole genome shotgun (WGS) entry which is preliminary data.</text>
</comment>
<evidence type="ECO:0000313" key="6">
    <source>
        <dbReference type="Proteomes" id="UP000236290"/>
    </source>
</evidence>
<organism evidence="5 6">
    <name type="scientific">Trichoderma harzianum</name>
    <name type="common">Hypocrea lixii</name>
    <dbReference type="NCBI Taxonomy" id="5544"/>
    <lineage>
        <taxon>Eukaryota</taxon>
        <taxon>Fungi</taxon>
        <taxon>Dikarya</taxon>
        <taxon>Ascomycota</taxon>
        <taxon>Pezizomycotina</taxon>
        <taxon>Sordariomycetes</taxon>
        <taxon>Hypocreomycetidae</taxon>
        <taxon>Hypocreales</taxon>
        <taxon>Hypocreaceae</taxon>
        <taxon>Trichoderma</taxon>
    </lineage>
</organism>
<evidence type="ECO:0008006" key="7">
    <source>
        <dbReference type="Google" id="ProtNLM"/>
    </source>
</evidence>
<dbReference type="GO" id="GO:0050661">
    <property type="term" value="F:NADP binding"/>
    <property type="evidence" value="ECO:0007669"/>
    <property type="project" value="InterPro"/>
</dbReference>
<dbReference type="EMBL" id="MTYI01000004">
    <property type="protein sequence ID" value="PNP60139.1"/>
    <property type="molecule type" value="Genomic_DNA"/>
</dbReference>
<proteinExistence type="predicted"/>
<keyword evidence="3" id="KW-0521">NADP</keyword>
<dbReference type="Gene3D" id="3.50.50.60">
    <property type="entry name" value="FAD/NAD(P)-binding domain"/>
    <property type="match status" value="1"/>
</dbReference>
<reference evidence="5 6" key="1">
    <citation type="submission" date="2017-02" db="EMBL/GenBank/DDBJ databases">
        <title>Genomes of Trichoderma spp. with biocontrol activity.</title>
        <authorList>
            <person name="Gardiner D."/>
            <person name="Kazan K."/>
            <person name="Vos C."/>
            <person name="Harvey P."/>
        </authorList>
    </citation>
    <scope>NUCLEOTIDE SEQUENCE [LARGE SCALE GENOMIC DNA]</scope>
    <source>
        <strain evidence="5 6">Tr1</strain>
    </source>
</reference>
<dbReference type="PANTHER" id="PTHR43098:SF5">
    <property type="entry name" value="DUAL-FUNCTIONAL MONOOXYGENASE_METHYLTRANSFERASE PSOF"/>
    <property type="match status" value="1"/>
</dbReference>
<dbReference type="AlphaFoldDB" id="A0A2K0UQU3"/>
<keyword evidence="4" id="KW-0560">Oxidoreductase</keyword>
<keyword evidence="2" id="KW-0274">FAD</keyword>
<dbReference type="GO" id="GO:0004499">
    <property type="term" value="F:N,N-dimethylaniline monooxygenase activity"/>
    <property type="evidence" value="ECO:0007669"/>
    <property type="project" value="InterPro"/>
</dbReference>
<name>A0A2K0UQU3_TRIHA</name>
<dbReference type="Proteomes" id="UP000236290">
    <property type="component" value="Unassembled WGS sequence"/>
</dbReference>
<dbReference type="InterPro" id="IPR020946">
    <property type="entry name" value="Flavin_mOase-like"/>
</dbReference>
<evidence type="ECO:0000256" key="4">
    <source>
        <dbReference type="ARBA" id="ARBA00023002"/>
    </source>
</evidence>
<gene>
    <name evidence="5" type="ORF">THARTR1_00163</name>
</gene>
<evidence type="ECO:0000256" key="1">
    <source>
        <dbReference type="ARBA" id="ARBA00022630"/>
    </source>
</evidence>
<sequence>MPSIDALVVGAGFSGIYQLYKLRELRLSVKLIDKASDVGGTWYWNRYPGANSDSLSEVYRYSWDKEDLLTYPWPNHYVSQKEIWYYLKHVVKRHDLRKYMQFSTELESASFNSSSSLWTAQLSTGETIQARYLITALGTWSKVNYPAIPGIEKFAGEKYHTAYIFSTD</sequence>
<dbReference type="SUPFAM" id="SSF51905">
    <property type="entry name" value="FAD/NAD(P)-binding domain"/>
    <property type="match status" value="1"/>
</dbReference>
<evidence type="ECO:0000256" key="3">
    <source>
        <dbReference type="ARBA" id="ARBA00022857"/>
    </source>
</evidence>